<gene>
    <name evidence="1" type="ORF">B1A_20302</name>
</gene>
<reference evidence="1" key="1">
    <citation type="submission" date="2013-08" db="EMBL/GenBank/DDBJ databases">
        <authorList>
            <person name="Mendez C."/>
            <person name="Richter M."/>
            <person name="Ferrer M."/>
            <person name="Sanchez J."/>
        </authorList>
    </citation>
    <scope>NUCLEOTIDE SEQUENCE</scope>
</reference>
<organism evidence="1">
    <name type="scientific">mine drainage metagenome</name>
    <dbReference type="NCBI Taxonomy" id="410659"/>
    <lineage>
        <taxon>unclassified sequences</taxon>
        <taxon>metagenomes</taxon>
        <taxon>ecological metagenomes</taxon>
    </lineage>
</organism>
<dbReference type="AlphaFoldDB" id="T0Y682"/>
<protein>
    <submittedName>
        <fullName evidence="1">Uncharacterized protein</fullName>
    </submittedName>
</protein>
<reference evidence="1" key="2">
    <citation type="journal article" date="2014" name="ISME J.">
        <title>Microbial stratification in low pH oxic and suboxic macroscopic growths along an acid mine drainage.</title>
        <authorList>
            <person name="Mendez-Garcia C."/>
            <person name="Mesa V."/>
            <person name="Sprenger R.R."/>
            <person name="Richter M."/>
            <person name="Diez M.S."/>
            <person name="Solano J."/>
            <person name="Bargiela R."/>
            <person name="Golyshina O.V."/>
            <person name="Manteca A."/>
            <person name="Ramos J.L."/>
            <person name="Gallego J.R."/>
            <person name="Llorente I."/>
            <person name="Martins Dos Santos V.A."/>
            <person name="Jensen O.N."/>
            <person name="Pelaez A.I."/>
            <person name="Sanchez J."/>
            <person name="Ferrer M."/>
        </authorList>
    </citation>
    <scope>NUCLEOTIDE SEQUENCE</scope>
</reference>
<evidence type="ECO:0000313" key="1">
    <source>
        <dbReference type="EMBL" id="EQD30636.1"/>
    </source>
</evidence>
<accession>T0Y682</accession>
<comment type="caution">
    <text evidence="1">The sequence shown here is derived from an EMBL/GenBank/DDBJ whole genome shotgun (WGS) entry which is preliminary data.</text>
</comment>
<proteinExistence type="predicted"/>
<name>T0Y682_9ZZZZ</name>
<feature type="non-terminal residue" evidence="1">
    <location>
        <position position="114"/>
    </location>
</feature>
<sequence>MSEISNDRLKLVAQVLIEKSDIPKGYWPGIQSPNPTQKEANKFFLGAILDYQIKADKAWANAERLSEKILGDPENLWEEITKVSLDEWNARKKEYSLHRFPAAHQRVYTIGQQI</sequence>
<dbReference type="EMBL" id="AUZX01014978">
    <property type="protein sequence ID" value="EQD30636.1"/>
    <property type="molecule type" value="Genomic_DNA"/>
</dbReference>